<dbReference type="SMART" id="SM00347">
    <property type="entry name" value="HTH_MARR"/>
    <property type="match status" value="1"/>
</dbReference>
<dbReference type="EMBL" id="JACWLN010000015">
    <property type="protein sequence ID" value="MBD1262914.1"/>
    <property type="molecule type" value="Genomic_DNA"/>
</dbReference>
<accession>A0A316E8W3</accession>
<dbReference type="OrthoDB" id="763883at2"/>
<dbReference type="Proteomes" id="UP000245667">
    <property type="component" value="Unassembled WGS sequence"/>
</dbReference>
<dbReference type="InterPro" id="IPR036390">
    <property type="entry name" value="WH_DNA-bd_sf"/>
</dbReference>
<keyword evidence="1" id="KW-0805">Transcription regulation</keyword>
<reference evidence="5 8" key="2">
    <citation type="submission" date="2020-07" db="EMBL/GenBank/DDBJ databases">
        <title>The draft genome sequence of Maribacter polysiphoniae KCTC 22021.</title>
        <authorList>
            <person name="Mu L."/>
        </authorList>
    </citation>
    <scope>NUCLEOTIDE SEQUENCE [LARGE SCALE GENOMIC DNA]</scope>
    <source>
        <strain evidence="5 8">KCTC 22021</strain>
    </source>
</reference>
<dbReference type="PRINTS" id="PR00598">
    <property type="entry name" value="HTHMARR"/>
</dbReference>
<protein>
    <submittedName>
        <fullName evidence="5 6">MarR family transcriptional regulator</fullName>
    </submittedName>
</protein>
<keyword evidence="2 6" id="KW-0238">DNA-binding</keyword>
<dbReference type="InterPro" id="IPR000835">
    <property type="entry name" value="HTH_MarR-typ"/>
</dbReference>
<evidence type="ECO:0000256" key="3">
    <source>
        <dbReference type="ARBA" id="ARBA00023163"/>
    </source>
</evidence>
<dbReference type="PANTHER" id="PTHR42756">
    <property type="entry name" value="TRANSCRIPTIONAL REGULATOR, MARR"/>
    <property type="match status" value="1"/>
</dbReference>
<proteinExistence type="predicted"/>
<gene>
    <name evidence="5" type="ORF">HZY62_20150</name>
    <name evidence="6" type="ORF">LX92_04182</name>
</gene>
<reference evidence="6 7" key="1">
    <citation type="submission" date="2018-05" db="EMBL/GenBank/DDBJ databases">
        <title>Genomic Encyclopedia of Archaeal and Bacterial Type Strains, Phase II (KMG-II): from individual species to whole genera.</title>
        <authorList>
            <person name="Goeker M."/>
        </authorList>
    </citation>
    <scope>NUCLEOTIDE SEQUENCE [LARGE SCALE GENOMIC DNA]</scope>
    <source>
        <strain evidence="6 7">DSM 23514</strain>
    </source>
</reference>
<dbReference type="Proteomes" id="UP000651837">
    <property type="component" value="Unassembled WGS sequence"/>
</dbReference>
<evidence type="ECO:0000259" key="4">
    <source>
        <dbReference type="PROSITE" id="PS50995"/>
    </source>
</evidence>
<dbReference type="SUPFAM" id="SSF46785">
    <property type="entry name" value="Winged helix' DNA-binding domain"/>
    <property type="match status" value="1"/>
</dbReference>
<dbReference type="AlphaFoldDB" id="A0A316E8W3"/>
<dbReference type="PROSITE" id="PS50995">
    <property type="entry name" value="HTH_MARR_2"/>
    <property type="match status" value="1"/>
</dbReference>
<evidence type="ECO:0000313" key="6">
    <source>
        <dbReference type="EMBL" id="PWK19330.1"/>
    </source>
</evidence>
<dbReference type="PANTHER" id="PTHR42756:SF1">
    <property type="entry name" value="TRANSCRIPTIONAL REPRESSOR OF EMRAB OPERON"/>
    <property type="match status" value="1"/>
</dbReference>
<dbReference type="RefSeq" id="WP_109654699.1">
    <property type="nucleotide sequence ID" value="NZ_JACWLN010000015.1"/>
</dbReference>
<dbReference type="GO" id="GO:0003677">
    <property type="term" value="F:DNA binding"/>
    <property type="evidence" value="ECO:0007669"/>
    <property type="project" value="UniProtKB-KW"/>
</dbReference>
<keyword evidence="8" id="KW-1185">Reference proteome</keyword>
<evidence type="ECO:0000313" key="7">
    <source>
        <dbReference type="Proteomes" id="UP000245667"/>
    </source>
</evidence>
<dbReference type="EMBL" id="QGGQ01000015">
    <property type="protein sequence ID" value="PWK19330.1"/>
    <property type="molecule type" value="Genomic_DNA"/>
</dbReference>
<dbReference type="InterPro" id="IPR036388">
    <property type="entry name" value="WH-like_DNA-bd_sf"/>
</dbReference>
<keyword evidence="3" id="KW-0804">Transcription</keyword>
<evidence type="ECO:0000313" key="8">
    <source>
        <dbReference type="Proteomes" id="UP000651837"/>
    </source>
</evidence>
<dbReference type="Gene3D" id="1.10.10.10">
    <property type="entry name" value="Winged helix-like DNA-binding domain superfamily/Winged helix DNA-binding domain"/>
    <property type="match status" value="1"/>
</dbReference>
<name>A0A316E8W3_9FLAO</name>
<evidence type="ECO:0000256" key="2">
    <source>
        <dbReference type="ARBA" id="ARBA00023125"/>
    </source>
</evidence>
<evidence type="ECO:0000313" key="5">
    <source>
        <dbReference type="EMBL" id="MBD1262914.1"/>
    </source>
</evidence>
<dbReference type="Pfam" id="PF01047">
    <property type="entry name" value="MarR"/>
    <property type="match status" value="1"/>
</dbReference>
<evidence type="ECO:0000256" key="1">
    <source>
        <dbReference type="ARBA" id="ARBA00023015"/>
    </source>
</evidence>
<feature type="domain" description="HTH marR-type" evidence="4">
    <location>
        <begin position="1"/>
        <end position="150"/>
    </location>
</feature>
<dbReference type="GO" id="GO:0003700">
    <property type="term" value="F:DNA-binding transcription factor activity"/>
    <property type="evidence" value="ECO:0007669"/>
    <property type="project" value="InterPro"/>
</dbReference>
<organism evidence="6 7">
    <name type="scientific">Maribacter polysiphoniae</name>
    <dbReference type="NCBI Taxonomy" id="429344"/>
    <lineage>
        <taxon>Bacteria</taxon>
        <taxon>Pseudomonadati</taxon>
        <taxon>Bacteroidota</taxon>
        <taxon>Flavobacteriia</taxon>
        <taxon>Flavobacteriales</taxon>
        <taxon>Flavobacteriaceae</taxon>
        <taxon>Maribacter</taxon>
    </lineage>
</organism>
<sequence>MNVEERIKTSEEIPLERRTIIHIMLVANGINEKLAIALKPFDISIQQFNVLRILRGQNGKPANLSTLNKRMVSKMSNTTRLVDKLILKGYVERHTCPSNRRKVEINITSKGLDRLLKMDDVVSKTETEMLDQFSEHELKQLNLLLNQFKS</sequence>
<comment type="caution">
    <text evidence="6">The sequence shown here is derived from an EMBL/GenBank/DDBJ whole genome shotgun (WGS) entry which is preliminary data.</text>
</comment>